<dbReference type="Proteomes" id="UP001187531">
    <property type="component" value="Unassembled WGS sequence"/>
</dbReference>
<comment type="caution">
    <text evidence="2">The sequence shown here is derived from an EMBL/GenBank/DDBJ whole genome shotgun (WGS) entry which is preliminary data.</text>
</comment>
<accession>A0AA88IHJ4</accession>
<organism evidence="2 3">
    <name type="scientific">Artemia franciscana</name>
    <name type="common">Brine shrimp</name>
    <name type="synonym">Artemia sanfranciscana</name>
    <dbReference type="NCBI Taxonomy" id="6661"/>
    <lineage>
        <taxon>Eukaryota</taxon>
        <taxon>Metazoa</taxon>
        <taxon>Ecdysozoa</taxon>
        <taxon>Arthropoda</taxon>
        <taxon>Crustacea</taxon>
        <taxon>Branchiopoda</taxon>
        <taxon>Anostraca</taxon>
        <taxon>Artemiidae</taxon>
        <taxon>Artemia</taxon>
    </lineage>
</organism>
<evidence type="ECO:0000256" key="1">
    <source>
        <dbReference type="SAM" id="MobiDB-lite"/>
    </source>
</evidence>
<dbReference type="AlphaFoldDB" id="A0AA88IHJ4"/>
<reference evidence="2" key="1">
    <citation type="submission" date="2023-07" db="EMBL/GenBank/DDBJ databases">
        <title>Chromosome-level genome assembly of Artemia franciscana.</title>
        <authorList>
            <person name="Jo E."/>
        </authorList>
    </citation>
    <scope>NUCLEOTIDE SEQUENCE</scope>
    <source>
        <tissue evidence="2">Whole body</tissue>
    </source>
</reference>
<feature type="compositionally biased region" description="Basic residues" evidence="1">
    <location>
        <begin position="214"/>
        <end position="230"/>
    </location>
</feature>
<evidence type="ECO:0000313" key="3">
    <source>
        <dbReference type="Proteomes" id="UP001187531"/>
    </source>
</evidence>
<sequence length="230" mass="26841">MESRLFGLTLNDLRALAYQLAERNDIAHRYQTEIAGKFWVDGFFKEKSYSVDSRTFIHTKNLEVKDYARDNGVSLLCLPPQYFYKLQSLDVSFMKPLSLHYADELRKWLRCNPGEVITYPLTLLTSNKLDLQPKKRLRNLQRQRKNKWENLRLAHLLIKKIPTLVGIGVKILQFLALPLANGIPGKKAQFNMDDKATPGCCWMRTDMNDSYSKGQRKSKWTNQRRRKTAS</sequence>
<feature type="region of interest" description="Disordered" evidence="1">
    <location>
        <begin position="210"/>
        <end position="230"/>
    </location>
</feature>
<gene>
    <name evidence="2" type="ORF">QYM36_004640</name>
</gene>
<dbReference type="EMBL" id="JAVRJZ010000007">
    <property type="protein sequence ID" value="KAK2720827.1"/>
    <property type="molecule type" value="Genomic_DNA"/>
</dbReference>
<name>A0AA88IHJ4_ARTSF</name>
<evidence type="ECO:0000313" key="2">
    <source>
        <dbReference type="EMBL" id="KAK2720827.1"/>
    </source>
</evidence>
<keyword evidence="3" id="KW-1185">Reference proteome</keyword>
<proteinExistence type="predicted"/>
<protein>
    <submittedName>
        <fullName evidence="2">Uncharacterized protein</fullName>
    </submittedName>
</protein>